<evidence type="ECO:0000313" key="2">
    <source>
        <dbReference type="Proteomes" id="UP000789702"/>
    </source>
</evidence>
<sequence length="80" mass="8726">TGVIIRLIAHMNIGKIFTVQGHNKDGNHQKPSLNAIALWLQSIQRVNSIASRISTVSLACKDCNNKDSSEDNVEIDGNVL</sequence>
<name>A0ACA9KMX5_9GLOM</name>
<keyword evidence="2" id="KW-1185">Reference proteome</keyword>
<organism evidence="1 2">
    <name type="scientific">Dentiscutata heterogama</name>
    <dbReference type="NCBI Taxonomy" id="1316150"/>
    <lineage>
        <taxon>Eukaryota</taxon>
        <taxon>Fungi</taxon>
        <taxon>Fungi incertae sedis</taxon>
        <taxon>Mucoromycota</taxon>
        <taxon>Glomeromycotina</taxon>
        <taxon>Glomeromycetes</taxon>
        <taxon>Diversisporales</taxon>
        <taxon>Gigasporaceae</taxon>
        <taxon>Dentiscutata</taxon>
    </lineage>
</organism>
<dbReference type="EMBL" id="CAJVPU010001515">
    <property type="protein sequence ID" value="CAG8482781.1"/>
    <property type="molecule type" value="Genomic_DNA"/>
</dbReference>
<proteinExistence type="predicted"/>
<accession>A0ACA9KMX5</accession>
<dbReference type="Proteomes" id="UP000789702">
    <property type="component" value="Unassembled WGS sequence"/>
</dbReference>
<feature type="non-terminal residue" evidence="1">
    <location>
        <position position="1"/>
    </location>
</feature>
<evidence type="ECO:0000313" key="1">
    <source>
        <dbReference type="EMBL" id="CAG8482781.1"/>
    </source>
</evidence>
<gene>
    <name evidence="1" type="ORF">DHETER_LOCUS2199</name>
</gene>
<reference evidence="1" key="1">
    <citation type="submission" date="2021-06" db="EMBL/GenBank/DDBJ databases">
        <authorList>
            <person name="Kallberg Y."/>
            <person name="Tangrot J."/>
            <person name="Rosling A."/>
        </authorList>
    </citation>
    <scope>NUCLEOTIDE SEQUENCE</scope>
    <source>
        <strain evidence="1">IL203A</strain>
    </source>
</reference>
<comment type="caution">
    <text evidence="1">The sequence shown here is derived from an EMBL/GenBank/DDBJ whole genome shotgun (WGS) entry which is preliminary data.</text>
</comment>
<protein>
    <submittedName>
        <fullName evidence="1">11615_t:CDS:1</fullName>
    </submittedName>
</protein>